<sequence length="161" mass="18632">MCFQTIIALVHYNGRVINDELLSSRFVSEVSRYLEVNNFMAVKALKQTILNLFIASNGKSYTVDLCYRCPVKANDQLKISYRTVMIEDDDDVRFVIGYAKKYEPHVQLEVMAFIREYIETSADVIWEHLEKQLAKHSQKGVLLYETKPVHQCIPVLPARNS</sequence>
<reference evidence="1 2" key="1">
    <citation type="submission" date="2020-05" db="EMBL/GenBank/DDBJ databases">
        <title>Vigna angularis (adzuki bean) Var. LongXiaoDou No. 4 denovo assembly.</title>
        <authorList>
            <person name="Xiang H."/>
        </authorList>
    </citation>
    <scope>NUCLEOTIDE SEQUENCE [LARGE SCALE GENOMIC DNA]</scope>
    <source>
        <tissue evidence="1">Leaf</tissue>
    </source>
</reference>
<organism evidence="1 2">
    <name type="scientific">Phaseolus angularis</name>
    <name type="common">Azuki bean</name>
    <name type="synonym">Vigna angularis</name>
    <dbReference type="NCBI Taxonomy" id="3914"/>
    <lineage>
        <taxon>Eukaryota</taxon>
        <taxon>Viridiplantae</taxon>
        <taxon>Streptophyta</taxon>
        <taxon>Embryophyta</taxon>
        <taxon>Tracheophyta</taxon>
        <taxon>Spermatophyta</taxon>
        <taxon>Magnoliopsida</taxon>
        <taxon>eudicotyledons</taxon>
        <taxon>Gunneridae</taxon>
        <taxon>Pentapetalae</taxon>
        <taxon>rosids</taxon>
        <taxon>fabids</taxon>
        <taxon>Fabales</taxon>
        <taxon>Fabaceae</taxon>
        <taxon>Papilionoideae</taxon>
        <taxon>50 kb inversion clade</taxon>
        <taxon>NPAAA clade</taxon>
        <taxon>indigoferoid/millettioid clade</taxon>
        <taxon>Phaseoleae</taxon>
        <taxon>Vigna</taxon>
    </lineage>
</organism>
<accession>A0A8T0KCG3</accession>
<dbReference type="EMBL" id="JABFOF010000005">
    <property type="protein sequence ID" value="KAG2396512.1"/>
    <property type="molecule type" value="Genomic_DNA"/>
</dbReference>
<gene>
    <name evidence="1" type="ORF">HKW66_Vig0227870</name>
</gene>
<protein>
    <submittedName>
        <fullName evidence="1">Uncharacterized protein</fullName>
    </submittedName>
</protein>
<evidence type="ECO:0000313" key="2">
    <source>
        <dbReference type="Proteomes" id="UP000743370"/>
    </source>
</evidence>
<comment type="caution">
    <text evidence="1">The sequence shown here is derived from an EMBL/GenBank/DDBJ whole genome shotgun (WGS) entry which is preliminary data.</text>
</comment>
<dbReference type="AlphaFoldDB" id="A0A8T0KCG3"/>
<evidence type="ECO:0000313" key="1">
    <source>
        <dbReference type="EMBL" id="KAG2396512.1"/>
    </source>
</evidence>
<proteinExistence type="predicted"/>
<dbReference type="Proteomes" id="UP000743370">
    <property type="component" value="Unassembled WGS sequence"/>
</dbReference>
<name>A0A8T0KCG3_PHAAN</name>